<evidence type="ECO:0000256" key="8">
    <source>
        <dbReference type="ARBA" id="ARBA00023136"/>
    </source>
</evidence>
<accession>A0A2Z6NCD6</accession>
<evidence type="ECO:0000256" key="3">
    <source>
        <dbReference type="ARBA" id="ARBA00022538"/>
    </source>
</evidence>
<dbReference type="GO" id="GO:0012505">
    <property type="term" value="C:endomembrane system"/>
    <property type="evidence" value="ECO:0007669"/>
    <property type="project" value="TreeGrafter"/>
</dbReference>
<keyword evidence="5" id="KW-0630">Potassium</keyword>
<evidence type="ECO:0000256" key="4">
    <source>
        <dbReference type="ARBA" id="ARBA00022692"/>
    </source>
</evidence>
<dbReference type="Proteomes" id="UP000242715">
    <property type="component" value="Unassembled WGS sequence"/>
</dbReference>
<evidence type="ECO:0000256" key="5">
    <source>
        <dbReference type="ARBA" id="ARBA00022958"/>
    </source>
</evidence>
<dbReference type="EMBL" id="DF973915">
    <property type="protein sequence ID" value="GAU42348.1"/>
    <property type="molecule type" value="Genomic_DNA"/>
</dbReference>
<dbReference type="GO" id="GO:0006813">
    <property type="term" value="P:potassium ion transport"/>
    <property type="evidence" value="ECO:0007669"/>
    <property type="project" value="UniProtKB-KW"/>
</dbReference>
<dbReference type="Gene3D" id="1.20.1530.20">
    <property type="match status" value="1"/>
</dbReference>
<feature type="domain" description="Cation/H+ exchanger transmembrane" evidence="11">
    <location>
        <begin position="12"/>
        <end position="275"/>
    </location>
</feature>
<evidence type="ECO:0000259" key="11">
    <source>
        <dbReference type="Pfam" id="PF00999"/>
    </source>
</evidence>
<evidence type="ECO:0000313" key="12">
    <source>
        <dbReference type="EMBL" id="GAU42348.1"/>
    </source>
</evidence>
<dbReference type="PANTHER" id="PTHR32468:SF110">
    <property type="entry name" value="CATION_H+ EXCHANGER 3"/>
    <property type="match status" value="1"/>
</dbReference>
<sequence>MFGFLYPKTGVINIDVLTHTGVVYYAFLTGLEMNLDTILHVKKKAVTIAVSGFIFPMLMGPALYTLHRKVYSNGEKYPLEESNMNAYVLWTVVLTVTGFPVVVHSLTELKLLYTRLGKIAITTTMISDTYAWILFTLVVPFSINGTKAIYSVLGTIIFAFICIYVVRPIIVKVIDRKTERDEWDDNRLLFVVMGIFVCAYITDTLGTHGIVGAFVYGLILPHGKFADMVTSMTDDFGSAFLAPLFFGGTGMRLSFNIIFNQPNWPLSLMIISVPTYTVITFAVLLMTIVVPPIINIIYKPRKQFEQNKLKTIQKLRLDAELRILACVHNTRQAAGIISLIESFNATRLSPIHVFSLYLVELTGRAGALVAAYMEKPKVDVHSVEDIPTILNGLEKFGYDLYIVGQGNRRNSHLCNNMGMEEWFWESNLIM</sequence>
<proteinExistence type="inferred from homology"/>
<feature type="transmembrane region" description="Helical" evidence="10">
    <location>
        <begin position="12"/>
        <end position="33"/>
    </location>
</feature>
<evidence type="ECO:0000256" key="2">
    <source>
        <dbReference type="ARBA" id="ARBA00022448"/>
    </source>
</evidence>
<keyword evidence="3" id="KW-0633">Potassium transport</keyword>
<dbReference type="Pfam" id="PF00999">
    <property type="entry name" value="Na_H_Exchanger"/>
    <property type="match status" value="1"/>
</dbReference>
<keyword evidence="8 10" id="KW-0472">Membrane</keyword>
<dbReference type="GO" id="GO:0015297">
    <property type="term" value="F:antiporter activity"/>
    <property type="evidence" value="ECO:0007669"/>
    <property type="project" value="InterPro"/>
</dbReference>
<organism evidence="12 13">
    <name type="scientific">Trifolium subterraneum</name>
    <name type="common">Subterranean clover</name>
    <dbReference type="NCBI Taxonomy" id="3900"/>
    <lineage>
        <taxon>Eukaryota</taxon>
        <taxon>Viridiplantae</taxon>
        <taxon>Streptophyta</taxon>
        <taxon>Embryophyta</taxon>
        <taxon>Tracheophyta</taxon>
        <taxon>Spermatophyta</taxon>
        <taxon>Magnoliopsida</taxon>
        <taxon>eudicotyledons</taxon>
        <taxon>Gunneridae</taxon>
        <taxon>Pentapetalae</taxon>
        <taxon>rosids</taxon>
        <taxon>fabids</taxon>
        <taxon>Fabales</taxon>
        <taxon>Fabaceae</taxon>
        <taxon>Papilionoideae</taxon>
        <taxon>50 kb inversion clade</taxon>
        <taxon>NPAAA clade</taxon>
        <taxon>Hologalegina</taxon>
        <taxon>IRL clade</taxon>
        <taxon>Trifolieae</taxon>
        <taxon>Trifolium</taxon>
    </lineage>
</organism>
<dbReference type="GO" id="GO:0006885">
    <property type="term" value="P:regulation of pH"/>
    <property type="evidence" value="ECO:0007669"/>
    <property type="project" value="TreeGrafter"/>
</dbReference>
<evidence type="ECO:0000256" key="1">
    <source>
        <dbReference type="ARBA" id="ARBA00004141"/>
    </source>
</evidence>
<dbReference type="PANTHER" id="PTHR32468">
    <property type="entry name" value="CATION/H + ANTIPORTER"/>
    <property type="match status" value="1"/>
</dbReference>
<evidence type="ECO:0000256" key="10">
    <source>
        <dbReference type="SAM" id="Phobius"/>
    </source>
</evidence>
<protein>
    <recommendedName>
        <fullName evidence="11">Cation/H+ exchanger transmembrane domain-containing protein</fullName>
    </recommendedName>
</protein>
<feature type="transmembrane region" description="Helical" evidence="10">
    <location>
        <begin position="45"/>
        <end position="67"/>
    </location>
</feature>
<comment type="similarity">
    <text evidence="9">Belongs to the monovalent cation:proton antiporter 2 (CPA2) transporter (TC 2.A.37) family. CHX (TC 2.A.37.4) subfamily.</text>
</comment>
<gene>
    <name evidence="12" type="ORF">TSUD_350140</name>
</gene>
<dbReference type="OrthoDB" id="2687058at2759"/>
<dbReference type="GO" id="GO:1902600">
    <property type="term" value="P:proton transmembrane transport"/>
    <property type="evidence" value="ECO:0007669"/>
    <property type="project" value="InterPro"/>
</dbReference>
<keyword evidence="2" id="KW-0813">Transport</keyword>
<feature type="transmembrane region" description="Helical" evidence="10">
    <location>
        <begin position="119"/>
        <end position="143"/>
    </location>
</feature>
<dbReference type="InterPro" id="IPR006153">
    <property type="entry name" value="Cation/H_exchanger_TM"/>
</dbReference>
<dbReference type="GO" id="GO:0016020">
    <property type="term" value="C:membrane"/>
    <property type="evidence" value="ECO:0007669"/>
    <property type="project" value="UniProtKB-SubCell"/>
</dbReference>
<dbReference type="AlphaFoldDB" id="A0A2Z6NCD6"/>
<feature type="transmembrane region" description="Helical" evidence="10">
    <location>
        <begin position="188"/>
        <end position="219"/>
    </location>
</feature>
<feature type="transmembrane region" description="Helical" evidence="10">
    <location>
        <begin position="149"/>
        <end position="167"/>
    </location>
</feature>
<evidence type="ECO:0000313" key="13">
    <source>
        <dbReference type="Proteomes" id="UP000242715"/>
    </source>
</evidence>
<feature type="transmembrane region" description="Helical" evidence="10">
    <location>
        <begin position="87"/>
        <end position="107"/>
    </location>
</feature>
<keyword evidence="4 10" id="KW-0812">Transmembrane</keyword>
<keyword evidence="6 10" id="KW-1133">Transmembrane helix</keyword>
<keyword evidence="7" id="KW-0406">Ion transport</keyword>
<dbReference type="InterPro" id="IPR038770">
    <property type="entry name" value="Na+/solute_symporter_sf"/>
</dbReference>
<evidence type="ECO:0000256" key="7">
    <source>
        <dbReference type="ARBA" id="ARBA00023065"/>
    </source>
</evidence>
<evidence type="ECO:0000256" key="6">
    <source>
        <dbReference type="ARBA" id="ARBA00022989"/>
    </source>
</evidence>
<comment type="subcellular location">
    <subcellularLocation>
        <location evidence="1">Membrane</location>
        <topology evidence="1">Multi-pass membrane protein</topology>
    </subcellularLocation>
</comment>
<name>A0A2Z6NCD6_TRISU</name>
<feature type="transmembrane region" description="Helical" evidence="10">
    <location>
        <begin position="266"/>
        <end position="294"/>
    </location>
</feature>
<reference evidence="13" key="1">
    <citation type="journal article" date="2017" name="Front. Plant Sci.">
        <title>Climate Clever Clovers: New Paradigm to Reduce the Environmental Footprint of Ruminants by Breeding Low Methanogenic Forages Utilizing Haplotype Variation.</title>
        <authorList>
            <person name="Kaur P."/>
            <person name="Appels R."/>
            <person name="Bayer P.E."/>
            <person name="Keeble-Gagnere G."/>
            <person name="Wang J."/>
            <person name="Hirakawa H."/>
            <person name="Shirasawa K."/>
            <person name="Vercoe P."/>
            <person name="Stefanova K."/>
            <person name="Durmic Z."/>
            <person name="Nichols P."/>
            <person name="Revell C."/>
            <person name="Isobe S.N."/>
            <person name="Edwards D."/>
            <person name="Erskine W."/>
        </authorList>
    </citation>
    <scope>NUCLEOTIDE SEQUENCE [LARGE SCALE GENOMIC DNA]</scope>
    <source>
        <strain evidence="13">cv. Daliak</strain>
    </source>
</reference>
<feature type="transmembrane region" description="Helical" evidence="10">
    <location>
        <begin position="239"/>
        <end position="259"/>
    </location>
</feature>
<dbReference type="InterPro" id="IPR050794">
    <property type="entry name" value="CPA2_transporter"/>
</dbReference>
<keyword evidence="13" id="KW-1185">Reference proteome</keyword>
<evidence type="ECO:0000256" key="9">
    <source>
        <dbReference type="ARBA" id="ARBA00038341"/>
    </source>
</evidence>